<dbReference type="PANTHER" id="PTHR43540:SF6">
    <property type="entry name" value="ISOCHORISMATASE-LIKE DOMAIN-CONTAINING PROTEIN"/>
    <property type="match status" value="1"/>
</dbReference>
<proteinExistence type="predicted"/>
<evidence type="ECO:0000313" key="3">
    <source>
        <dbReference type="EMBL" id="MFC4158478.1"/>
    </source>
</evidence>
<dbReference type="InterPro" id="IPR036380">
    <property type="entry name" value="Isochorismatase-like_sf"/>
</dbReference>
<dbReference type="Gene3D" id="3.40.50.850">
    <property type="entry name" value="Isochorismatase-like"/>
    <property type="match status" value="1"/>
</dbReference>
<keyword evidence="1" id="KW-0378">Hydrolase</keyword>
<organism evidence="3 4">
    <name type="scientific">Chitinimonas lacunae</name>
    <dbReference type="NCBI Taxonomy" id="1963018"/>
    <lineage>
        <taxon>Bacteria</taxon>
        <taxon>Pseudomonadati</taxon>
        <taxon>Pseudomonadota</taxon>
        <taxon>Betaproteobacteria</taxon>
        <taxon>Neisseriales</taxon>
        <taxon>Chitinibacteraceae</taxon>
        <taxon>Chitinimonas</taxon>
    </lineage>
</organism>
<dbReference type="InterPro" id="IPR050272">
    <property type="entry name" value="Isochorismatase-like_hydrls"/>
</dbReference>
<protein>
    <submittedName>
        <fullName evidence="3">Isochorismatase family protein</fullName>
    </submittedName>
</protein>
<dbReference type="RefSeq" id="WP_378161192.1">
    <property type="nucleotide sequence ID" value="NZ_JBHSBU010000001.1"/>
</dbReference>
<evidence type="ECO:0000256" key="1">
    <source>
        <dbReference type="ARBA" id="ARBA00022801"/>
    </source>
</evidence>
<dbReference type="Proteomes" id="UP001595791">
    <property type="component" value="Unassembled WGS sequence"/>
</dbReference>
<dbReference type="SUPFAM" id="SSF52499">
    <property type="entry name" value="Isochorismatase-like hydrolases"/>
    <property type="match status" value="1"/>
</dbReference>
<dbReference type="Pfam" id="PF00857">
    <property type="entry name" value="Isochorismatase"/>
    <property type="match status" value="1"/>
</dbReference>
<keyword evidence="4" id="KW-1185">Reference proteome</keyword>
<sequence length="186" mass="20584">MSAALLVIDVQESFRHRPTWQPAEIPAFSDAVNRLVAASRASGVPVVRVFHLEDEGPFDPSTGFVVPLEGIDAYADHRVNKRVHSALVGTDLLPWLKARGIDRLIISGIRTEQCCETTARHASDLGFKVDYVTEATLTFPIRHSNGREYSTAEIKERTELVLTGRFATIRTVAEIEAELQGQTMQA</sequence>
<dbReference type="PANTHER" id="PTHR43540">
    <property type="entry name" value="PEROXYUREIDOACRYLATE/UREIDOACRYLATE AMIDOHYDROLASE-RELATED"/>
    <property type="match status" value="1"/>
</dbReference>
<dbReference type="InterPro" id="IPR000868">
    <property type="entry name" value="Isochorismatase-like_dom"/>
</dbReference>
<gene>
    <name evidence="3" type="ORF">ACFOW7_03790</name>
</gene>
<dbReference type="EMBL" id="JBHSBU010000001">
    <property type="protein sequence ID" value="MFC4158478.1"/>
    <property type="molecule type" value="Genomic_DNA"/>
</dbReference>
<accession>A0ABV8MK28</accession>
<comment type="caution">
    <text evidence="3">The sequence shown here is derived from an EMBL/GenBank/DDBJ whole genome shotgun (WGS) entry which is preliminary data.</text>
</comment>
<evidence type="ECO:0000313" key="4">
    <source>
        <dbReference type="Proteomes" id="UP001595791"/>
    </source>
</evidence>
<feature type="domain" description="Isochorismatase-like" evidence="2">
    <location>
        <begin position="3"/>
        <end position="158"/>
    </location>
</feature>
<evidence type="ECO:0000259" key="2">
    <source>
        <dbReference type="Pfam" id="PF00857"/>
    </source>
</evidence>
<reference evidence="4" key="1">
    <citation type="journal article" date="2019" name="Int. J. Syst. Evol. Microbiol.">
        <title>The Global Catalogue of Microorganisms (GCM) 10K type strain sequencing project: providing services to taxonomists for standard genome sequencing and annotation.</title>
        <authorList>
            <consortium name="The Broad Institute Genomics Platform"/>
            <consortium name="The Broad Institute Genome Sequencing Center for Infectious Disease"/>
            <person name="Wu L."/>
            <person name="Ma J."/>
        </authorList>
    </citation>
    <scope>NUCLEOTIDE SEQUENCE [LARGE SCALE GENOMIC DNA]</scope>
    <source>
        <strain evidence="4">LMG 29894</strain>
    </source>
</reference>
<name>A0ABV8MK28_9NEIS</name>